<reference evidence="5" key="2">
    <citation type="submission" date="2025-09" db="UniProtKB">
        <authorList>
            <consortium name="Ensembl"/>
        </authorList>
    </citation>
    <scope>IDENTIFICATION</scope>
</reference>
<dbReference type="Gene3D" id="3.40.50.300">
    <property type="entry name" value="P-loop containing nucleotide triphosphate hydrolases"/>
    <property type="match status" value="1"/>
</dbReference>
<dbReference type="GO" id="GO:0008146">
    <property type="term" value="F:sulfotransferase activity"/>
    <property type="evidence" value="ECO:0007669"/>
    <property type="project" value="InterPro"/>
</dbReference>
<evidence type="ECO:0000256" key="2">
    <source>
        <dbReference type="ARBA" id="ARBA00022679"/>
    </source>
</evidence>
<dbReference type="SUPFAM" id="SSF52540">
    <property type="entry name" value="P-loop containing nucleoside triphosphate hydrolases"/>
    <property type="match status" value="1"/>
</dbReference>
<evidence type="ECO:0000313" key="6">
    <source>
        <dbReference type="Proteomes" id="UP000694560"/>
    </source>
</evidence>
<evidence type="ECO:0000256" key="3">
    <source>
        <dbReference type="RuleBase" id="RU361155"/>
    </source>
</evidence>
<evidence type="ECO:0000256" key="1">
    <source>
        <dbReference type="ARBA" id="ARBA00005771"/>
    </source>
</evidence>
<evidence type="ECO:0000313" key="5">
    <source>
        <dbReference type="Ensembl" id="ENSMCSP00000006464.1"/>
    </source>
</evidence>
<name>A0A8C5TEK0_9PASS</name>
<comment type="similarity">
    <text evidence="1 3">Belongs to the sulfotransferase 1 family.</text>
</comment>
<proteinExistence type="inferred from homology"/>
<dbReference type="Proteomes" id="UP000694560">
    <property type="component" value="Unplaced"/>
</dbReference>
<accession>A0A8C5TEK0</accession>
<organism evidence="5 6">
    <name type="scientific">Malurus cyaneus samueli</name>
    <dbReference type="NCBI Taxonomy" id="2593467"/>
    <lineage>
        <taxon>Eukaryota</taxon>
        <taxon>Metazoa</taxon>
        <taxon>Chordata</taxon>
        <taxon>Craniata</taxon>
        <taxon>Vertebrata</taxon>
        <taxon>Euteleostomi</taxon>
        <taxon>Archelosauria</taxon>
        <taxon>Archosauria</taxon>
        <taxon>Dinosauria</taxon>
        <taxon>Saurischia</taxon>
        <taxon>Theropoda</taxon>
        <taxon>Coelurosauria</taxon>
        <taxon>Aves</taxon>
        <taxon>Neognathae</taxon>
        <taxon>Neoaves</taxon>
        <taxon>Telluraves</taxon>
        <taxon>Australaves</taxon>
        <taxon>Passeriformes</taxon>
        <taxon>Meliphagoidea</taxon>
        <taxon>Maluridae</taxon>
        <taxon>Malurus</taxon>
    </lineage>
</organism>
<dbReference type="Pfam" id="PF00685">
    <property type="entry name" value="Sulfotransfer_1"/>
    <property type="match status" value="1"/>
</dbReference>
<protein>
    <recommendedName>
        <fullName evidence="3">Sulfotransferase</fullName>
        <ecNumber evidence="3">2.8.2.-</ecNumber>
    </recommendedName>
</protein>
<dbReference type="Ensembl" id="ENSMCST00000006615.1">
    <property type="protein sequence ID" value="ENSMCSP00000006464.1"/>
    <property type="gene ID" value="ENSMCSG00000004615.1"/>
</dbReference>
<dbReference type="PANTHER" id="PTHR11783">
    <property type="entry name" value="SULFOTRANSFERASE SULT"/>
    <property type="match status" value="1"/>
</dbReference>
<evidence type="ECO:0000259" key="4">
    <source>
        <dbReference type="Pfam" id="PF00685"/>
    </source>
</evidence>
<dbReference type="InterPro" id="IPR000863">
    <property type="entry name" value="Sulfotransferase_dom"/>
</dbReference>
<reference evidence="5" key="1">
    <citation type="submission" date="2025-08" db="UniProtKB">
        <authorList>
            <consortium name="Ensembl"/>
        </authorList>
    </citation>
    <scope>IDENTIFICATION</scope>
</reference>
<keyword evidence="6" id="KW-1185">Reference proteome</keyword>
<dbReference type="InterPro" id="IPR027417">
    <property type="entry name" value="P-loop_NTPase"/>
</dbReference>
<sequence length="272" mass="31349">MSNSSEAELLHTFKGIPFTTRSSPELLKSLDTFDAREDDVLLVSYPKSGTHWLAGVITKLYNTQVTITSPIEFGDISKLEELNKLSSKRIIPTHLDYNMLPPNFKNKKCKMIYISRNPKDTAVSMFHYYRENPNLPTVDTWTAFFDLFLKGNGKHKCFFLAVLVSFLCTERDLPKVVKEITLFLSLNVSDNDIQDICEKSSFSEMKNDTEKENSDPSHTVCALTSNRKLIFRKGAVGDWKNHFTPKQNIRFEEIFNEKMKLSKMAKCLIYEF</sequence>
<dbReference type="EC" id="2.8.2.-" evidence="3"/>
<dbReference type="AlphaFoldDB" id="A0A8C5TEK0"/>
<feature type="domain" description="Sulfotransferase" evidence="4">
    <location>
        <begin position="38"/>
        <end position="262"/>
    </location>
</feature>
<keyword evidence="2 3" id="KW-0808">Transferase</keyword>